<dbReference type="Gene3D" id="1.10.150.650">
    <property type="match status" value="1"/>
</dbReference>
<dbReference type="InterPro" id="IPR003141">
    <property type="entry name" value="Pol/His_phosphatase_N"/>
</dbReference>
<evidence type="ECO:0000313" key="2">
    <source>
        <dbReference type="EMBL" id="GIU46846.1"/>
    </source>
</evidence>
<dbReference type="RefSeq" id="WP_220781382.1">
    <property type="nucleotide sequence ID" value="NZ_BPEY01000040.1"/>
</dbReference>
<dbReference type="InterPro" id="IPR016195">
    <property type="entry name" value="Pol/histidinol_Pase-like"/>
</dbReference>
<dbReference type="Gene3D" id="3.20.20.140">
    <property type="entry name" value="Metal-dependent hydrolases"/>
    <property type="match status" value="1"/>
</dbReference>
<dbReference type="Pfam" id="PF02811">
    <property type="entry name" value="PHP"/>
    <property type="match status" value="1"/>
</dbReference>
<evidence type="ECO:0000313" key="3">
    <source>
        <dbReference type="Proteomes" id="UP000887104"/>
    </source>
</evidence>
<organism evidence="2 3">
    <name type="scientific">Shewanella sairae</name>
    <dbReference type="NCBI Taxonomy" id="190310"/>
    <lineage>
        <taxon>Bacteria</taxon>
        <taxon>Pseudomonadati</taxon>
        <taxon>Pseudomonadota</taxon>
        <taxon>Gammaproteobacteria</taxon>
        <taxon>Alteromonadales</taxon>
        <taxon>Shewanellaceae</taxon>
        <taxon>Shewanella</taxon>
    </lineage>
</organism>
<protein>
    <submittedName>
        <fullName evidence="2">Phosphatase</fullName>
    </submittedName>
</protein>
<feature type="domain" description="Polymerase/histidinol phosphatase N-terminal" evidence="1">
    <location>
        <begin position="14"/>
        <end position="81"/>
    </location>
</feature>
<dbReference type="InterPro" id="IPR052018">
    <property type="entry name" value="PHP_domain"/>
</dbReference>
<accession>A0ABQ4PH65</accession>
<dbReference type="NCBIfam" id="NF047791">
    <property type="entry name" value="RNaseRnm"/>
    <property type="match status" value="1"/>
</dbReference>
<name>A0ABQ4PH65_9GAMM</name>
<dbReference type="InterPro" id="IPR004013">
    <property type="entry name" value="PHP_dom"/>
</dbReference>
<gene>
    <name evidence="2" type="primary">trpH</name>
    <name evidence="2" type="ORF">TUM4438_23840</name>
</gene>
<dbReference type="SMART" id="SM00481">
    <property type="entry name" value="POLIIIAc"/>
    <property type="match status" value="1"/>
</dbReference>
<keyword evidence="3" id="KW-1185">Reference proteome</keyword>
<dbReference type="PANTHER" id="PTHR42924:SF3">
    <property type="entry name" value="POLYMERASE_HISTIDINOL PHOSPHATASE N-TERMINAL DOMAIN-CONTAINING PROTEIN"/>
    <property type="match status" value="1"/>
</dbReference>
<comment type="caution">
    <text evidence="2">The sequence shown here is derived from an EMBL/GenBank/DDBJ whole genome shotgun (WGS) entry which is preliminary data.</text>
</comment>
<sequence length="292" mass="32333">MGMKDENNTDVKLVDLHSHTTASDGQLTPSELVARAISKGVQMFAITDHDTIDGLKEAHEFNQQHETPLELINGVEISTRWNNFDIHIVALNVDIDNVELAAFLHKQRELRSERAQEIGERLAKAGIEGAYEGAKFYAGDAAISRGHYARWLAEKGYATTTANVFKKYLARGKTGYVPNNWGDMAGAIAVIHNAGGVAVLAHPSGYKLSAKWLKRLVREYKEAGGDAMEVVLGQQTIDDRNNLISLSINNALTCSLGSDFHFPGSWIEIGKNMFQPQGVDWVWQSDKWKVVQ</sequence>
<dbReference type="EMBL" id="BPEY01000040">
    <property type="protein sequence ID" value="GIU46846.1"/>
    <property type="molecule type" value="Genomic_DNA"/>
</dbReference>
<reference evidence="2" key="1">
    <citation type="submission" date="2021-05" db="EMBL/GenBank/DDBJ databases">
        <title>Molecular characterization for Shewanella algae harboring chromosomal blaOXA-55-like strains isolated from clinical and environment sample.</title>
        <authorList>
            <person name="Ohama Y."/>
            <person name="Aoki K."/>
            <person name="Harada S."/>
            <person name="Moriya K."/>
            <person name="Ishii Y."/>
            <person name="Tateda K."/>
        </authorList>
    </citation>
    <scope>NUCLEOTIDE SEQUENCE</scope>
    <source>
        <strain evidence="2">JCM 11563</strain>
    </source>
</reference>
<proteinExistence type="predicted"/>
<dbReference type="SUPFAM" id="SSF89550">
    <property type="entry name" value="PHP domain-like"/>
    <property type="match status" value="1"/>
</dbReference>
<dbReference type="PANTHER" id="PTHR42924">
    <property type="entry name" value="EXONUCLEASE"/>
    <property type="match status" value="1"/>
</dbReference>
<dbReference type="Proteomes" id="UP000887104">
    <property type="component" value="Unassembled WGS sequence"/>
</dbReference>
<evidence type="ECO:0000259" key="1">
    <source>
        <dbReference type="SMART" id="SM00481"/>
    </source>
</evidence>
<dbReference type="CDD" id="cd07438">
    <property type="entry name" value="PHP_HisPPase_AMP"/>
    <property type="match status" value="1"/>
</dbReference>